<evidence type="ECO:0000259" key="1">
    <source>
        <dbReference type="Pfam" id="PF14420"/>
    </source>
</evidence>
<keyword evidence="3" id="KW-1185">Reference proteome</keyword>
<dbReference type="Pfam" id="PF14420">
    <property type="entry name" value="Clr5"/>
    <property type="match status" value="1"/>
</dbReference>
<reference evidence="2 3" key="1">
    <citation type="submission" date="2019-06" db="EMBL/GenBank/DDBJ databases">
        <authorList>
            <person name="Broberg M."/>
        </authorList>
    </citation>
    <scope>NUCLEOTIDE SEQUENCE [LARGE SCALE GENOMIC DNA]</scope>
</reference>
<feature type="non-terminal residue" evidence="2">
    <location>
        <position position="101"/>
    </location>
</feature>
<protein>
    <recommendedName>
        <fullName evidence="1">Clr5 domain-containing protein</fullName>
    </recommendedName>
</protein>
<sequence length="101" mass="12499">MDSQWMQHKDVIQHHYVEERKTLAEVKKILESEYVFPKNMPESSYEVAIRDQLGLFKKLKKEHWPILHQYFLNHSKRPFDLYLDNILLYKWPAIWKELRRS</sequence>
<evidence type="ECO:0000313" key="2">
    <source>
        <dbReference type="EMBL" id="VUC35346.1"/>
    </source>
</evidence>
<organism evidence="2 3">
    <name type="scientific">Bionectria ochroleuca</name>
    <name type="common">Gliocladium roseum</name>
    <dbReference type="NCBI Taxonomy" id="29856"/>
    <lineage>
        <taxon>Eukaryota</taxon>
        <taxon>Fungi</taxon>
        <taxon>Dikarya</taxon>
        <taxon>Ascomycota</taxon>
        <taxon>Pezizomycotina</taxon>
        <taxon>Sordariomycetes</taxon>
        <taxon>Hypocreomycetidae</taxon>
        <taxon>Hypocreales</taxon>
        <taxon>Bionectriaceae</taxon>
        <taxon>Clonostachys</taxon>
    </lineage>
</organism>
<dbReference type="Proteomes" id="UP000766486">
    <property type="component" value="Unassembled WGS sequence"/>
</dbReference>
<dbReference type="EMBL" id="CABFNS010000910">
    <property type="protein sequence ID" value="VUC35346.1"/>
    <property type="molecule type" value="Genomic_DNA"/>
</dbReference>
<evidence type="ECO:0000313" key="3">
    <source>
        <dbReference type="Proteomes" id="UP000766486"/>
    </source>
</evidence>
<accession>A0ABY6UV98</accession>
<proteinExistence type="predicted"/>
<dbReference type="InterPro" id="IPR025676">
    <property type="entry name" value="Clr5_dom"/>
</dbReference>
<gene>
    <name evidence="2" type="ORF">CLO192961_LOCUS411173</name>
</gene>
<name>A0ABY6UV98_BIOOC</name>
<comment type="caution">
    <text evidence="2">The sequence shown here is derived from an EMBL/GenBank/DDBJ whole genome shotgun (WGS) entry which is preliminary data.</text>
</comment>
<feature type="domain" description="Clr5" evidence="1">
    <location>
        <begin position="1"/>
        <end position="37"/>
    </location>
</feature>